<reference evidence="8" key="1">
    <citation type="journal article" date="2013" name="Nat. Genet.">
        <title>The Capsella rubella genome and the genomic consequences of rapid mating system evolution.</title>
        <authorList>
            <person name="Slotte T."/>
            <person name="Hazzouri K.M."/>
            <person name="Agren J.A."/>
            <person name="Koenig D."/>
            <person name="Maumus F."/>
            <person name="Guo Y.L."/>
            <person name="Steige K."/>
            <person name="Platts A.E."/>
            <person name="Escobar J.S."/>
            <person name="Newman L.K."/>
            <person name="Wang W."/>
            <person name="Mandakova T."/>
            <person name="Vello E."/>
            <person name="Smith L.M."/>
            <person name="Henz S.R."/>
            <person name="Steffen J."/>
            <person name="Takuno S."/>
            <person name="Brandvain Y."/>
            <person name="Coop G."/>
            <person name="Andolfatto P."/>
            <person name="Hu T.T."/>
            <person name="Blanchette M."/>
            <person name="Clark R.M."/>
            <person name="Quesneville H."/>
            <person name="Nordborg M."/>
            <person name="Gaut B.S."/>
            <person name="Lysak M.A."/>
            <person name="Jenkins J."/>
            <person name="Grimwood J."/>
            <person name="Chapman J."/>
            <person name="Prochnik S."/>
            <person name="Shu S."/>
            <person name="Rokhsar D."/>
            <person name="Schmutz J."/>
            <person name="Weigel D."/>
            <person name="Wright S.I."/>
        </authorList>
    </citation>
    <scope>NUCLEOTIDE SEQUENCE [LARGE SCALE GENOMIC DNA]</scope>
    <source>
        <strain evidence="8">cv. Monte Gargano</strain>
    </source>
</reference>
<keyword evidence="4" id="KW-0539">Nucleus</keyword>
<evidence type="ECO:0000256" key="5">
    <source>
        <dbReference type="RuleBase" id="RU004020"/>
    </source>
</evidence>
<evidence type="ECO:0000259" key="6">
    <source>
        <dbReference type="SMART" id="SM00415"/>
    </source>
</evidence>
<comment type="subcellular location">
    <subcellularLocation>
        <location evidence="1">Nucleus</location>
    </subcellularLocation>
</comment>
<feature type="domain" description="HSF-type DNA-binding" evidence="6">
    <location>
        <begin position="15"/>
        <end position="104"/>
    </location>
</feature>
<comment type="similarity">
    <text evidence="5">Belongs to the HSF family.</text>
</comment>
<evidence type="ECO:0000256" key="3">
    <source>
        <dbReference type="ARBA" id="ARBA00023125"/>
    </source>
</evidence>
<dbReference type="PANTHER" id="PTHR10015">
    <property type="entry name" value="HEAT SHOCK TRANSCRIPTION FACTOR"/>
    <property type="match status" value="1"/>
</dbReference>
<dbReference type="InterPro" id="IPR036390">
    <property type="entry name" value="WH_DNA-bd_sf"/>
</dbReference>
<dbReference type="STRING" id="81985.R0H2A2"/>
<dbReference type="Gene3D" id="1.10.10.10">
    <property type="entry name" value="Winged helix-like DNA-binding domain superfamily/Winged helix DNA-binding domain"/>
    <property type="match status" value="1"/>
</dbReference>
<sequence>MTDHGAAVSVTKKKECLEFLSKAYAMVDDPSTGSIISWGFNGDSFIVWNLPECRRDLLPRLFGINDFGKFQLHGFKKVASAHLEYARDDFVKGRPELLEKIAQSFYDKREKKMKPLRDALRNCKKDEDLKVTKEWLASQERERRDQVDKDLLKNADLLLLSISREKERRAHALATFN</sequence>
<dbReference type="SUPFAM" id="SSF46785">
    <property type="entry name" value="Winged helix' DNA-binding domain"/>
    <property type="match status" value="1"/>
</dbReference>
<name>R0H2A2_9BRAS</name>
<dbReference type="GO" id="GO:0034605">
    <property type="term" value="P:cellular response to heat"/>
    <property type="evidence" value="ECO:0007669"/>
    <property type="project" value="TreeGrafter"/>
</dbReference>
<dbReference type="eggNOG" id="KOG0627">
    <property type="taxonomic scope" value="Eukaryota"/>
</dbReference>
<evidence type="ECO:0000313" key="7">
    <source>
        <dbReference type="EMBL" id="EOA18795.1"/>
    </source>
</evidence>
<dbReference type="OrthoDB" id="60033at2759"/>
<dbReference type="PANTHER" id="PTHR10015:SF427">
    <property type="entry name" value="HEAT SHOCK FACTOR PROTEIN"/>
    <property type="match status" value="1"/>
</dbReference>
<dbReference type="InterPro" id="IPR036388">
    <property type="entry name" value="WH-like_DNA-bd_sf"/>
</dbReference>
<gene>
    <name evidence="7" type="ORF">CARUB_v10007409mg</name>
</gene>
<accession>R0H2A2</accession>
<dbReference type="SMART" id="SM00415">
    <property type="entry name" value="HSF"/>
    <property type="match status" value="1"/>
</dbReference>
<dbReference type="EMBL" id="KB870811">
    <property type="protein sequence ID" value="EOA18795.1"/>
    <property type="molecule type" value="Genomic_DNA"/>
</dbReference>
<dbReference type="GO" id="GO:0005634">
    <property type="term" value="C:nucleus"/>
    <property type="evidence" value="ECO:0007669"/>
    <property type="project" value="UniProtKB-SubCell"/>
</dbReference>
<evidence type="ECO:0000256" key="4">
    <source>
        <dbReference type="ARBA" id="ARBA00023242"/>
    </source>
</evidence>
<dbReference type="Pfam" id="PF00447">
    <property type="entry name" value="HSF_DNA-bind"/>
    <property type="match status" value="1"/>
</dbReference>
<evidence type="ECO:0000256" key="1">
    <source>
        <dbReference type="ARBA" id="ARBA00004123"/>
    </source>
</evidence>
<organism evidence="7 8">
    <name type="scientific">Capsella rubella</name>
    <dbReference type="NCBI Taxonomy" id="81985"/>
    <lineage>
        <taxon>Eukaryota</taxon>
        <taxon>Viridiplantae</taxon>
        <taxon>Streptophyta</taxon>
        <taxon>Embryophyta</taxon>
        <taxon>Tracheophyta</taxon>
        <taxon>Spermatophyta</taxon>
        <taxon>Magnoliopsida</taxon>
        <taxon>eudicotyledons</taxon>
        <taxon>Gunneridae</taxon>
        <taxon>Pentapetalae</taxon>
        <taxon>rosids</taxon>
        <taxon>malvids</taxon>
        <taxon>Brassicales</taxon>
        <taxon>Brassicaceae</taxon>
        <taxon>Camelineae</taxon>
        <taxon>Capsella</taxon>
    </lineage>
</organism>
<dbReference type="Proteomes" id="UP000029121">
    <property type="component" value="Unassembled WGS sequence"/>
</dbReference>
<keyword evidence="3" id="KW-0238">DNA-binding</keyword>
<keyword evidence="8" id="KW-1185">Reference proteome</keyword>
<protein>
    <recommendedName>
        <fullName evidence="6">HSF-type DNA-binding domain-containing protein</fullName>
    </recommendedName>
</protein>
<proteinExistence type="inferred from homology"/>
<dbReference type="InterPro" id="IPR000232">
    <property type="entry name" value="HSF_DNA-bd"/>
</dbReference>
<dbReference type="GO" id="GO:0000978">
    <property type="term" value="F:RNA polymerase II cis-regulatory region sequence-specific DNA binding"/>
    <property type="evidence" value="ECO:0007669"/>
    <property type="project" value="TreeGrafter"/>
</dbReference>
<dbReference type="AlphaFoldDB" id="R0H2A2"/>
<keyword evidence="2" id="KW-0346">Stress response</keyword>
<evidence type="ECO:0000313" key="8">
    <source>
        <dbReference type="Proteomes" id="UP000029121"/>
    </source>
</evidence>
<dbReference type="GO" id="GO:0006357">
    <property type="term" value="P:regulation of transcription by RNA polymerase II"/>
    <property type="evidence" value="ECO:0007669"/>
    <property type="project" value="TreeGrafter"/>
</dbReference>
<dbReference type="GO" id="GO:0003700">
    <property type="term" value="F:DNA-binding transcription factor activity"/>
    <property type="evidence" value="ECO:0007669"/>
    <property type="project" value="InterPro"/>
</dbReference>
<evidence type="ECO:0000256" key="2">
    <source>
        <dbReference type="ARBA" id="ARBA00023016"/>
    </source>
</evidence>
<dbReference type="PRINTS" id="PR00056">
    <property type="entry name" value="HSFDOMAIN"/>
</dbReference>